<sequence length="156" mass="18217">MYLRTKEWTLLASPLVLALAIGTVSEYFVGSFDAFLPKYQLYRNVDFEQKIKVYTEIAKKRKAFDEIYKKVKSRPGKSKWLVERYLYRPKASRHRPSAKNRTLTLQMVIPGSGYVIIDDRIYKIGEKVDGYTIAKITNDSVKLKKGNVVKWLELFK</sequence>
<keyword evidence="2" id="KW-1185">Reference proteome</keyword>
<name>A0ABM8FKD9_9BACT</name>
<accession>A0ABM8FKD9</accession>
<protein>
    <recommendedName>
        <fullName evidence="3">Type IV pilus biogenesis protein PilP</fullName>
    </recommendedName>
</protein>
<gene>
    <name evidence="1" type="ORF">HCR_10850</name>
</gene>
<evidence type="ECO:0000313" key="1">
    <source>
        <dbReference type="EMBL" id="BDY12773.1"/>
    </source>
</evidence>
<evidence type="ECO:0008006" key="3">
    <source>
        <dbReference type="Google" id="ProtNLM"/>
    </source>
</evidence>
<evidence type="ECO:0000313" key="2">
    <source>
        <dbReference type="Proteomes" id="UP001321445"/>
    </source>
</evidence>
<dbReference type="Proteomes" id="UP001321445">
    <property type="component" value="Chromosome"/>
</dbReference>
<proteinExistence type="predicted"/>
<dbReference type="RefSeq" id="WP_286337950.1">
    <property type="nucleotide sequence ID" value="NZ_AP027370.1"/>
</dbReference>
<dbReference type="EMBL" id="AP027370">
    <property type="protein sequence ID" value="BDY12773.1"/>
    <property type="molecule type" value="Genomic_DNA"/>
</dbReference>
<organism evidence="1 2">
    <name type="scientific">Hydrogenimonas cancrithermarum</name>
    <dbReference type="NCBI Taxonomy" id="2993563"/>
    <lineage>
        <taxon>Bacteria</taxon>
        <taxon>Pseudomonadati</taxon>
        <taxon>Campylobacterota</taxon>
        <taxon>Epsilonproteobacteria</taxon>
        <taxon>Campylobacterales</taxon>
        <taxon>Hydrogenimonadaceae</taxon>
        <taxon>Hydrogenimonas</taxon>
    </lineage>
</organism>
<reference evidence="1 2" key="1">
    <citation type="submission" date="2023-03" db="EMBL/GenBank/DDBJ databases">
        <title>Description of Hydrogenimonas sp. ISO32.</title>
        <authorList>
            <person name="Mino S."/>
            <person name="Fukazawa S."/>
            <person name="Sawabe T."/>
        </authorList>
    </citation>
    <scope>NUCLEOTIDE SEQUENCE [LARGE SCALE GENOMIC DNA]</scope>
    <source>
        <strain evidence="1 2">ISO32</strain>
    </source>
</reference>